<accession>A0A9N9Q650</accession>
<name>A0A9N9Q650_9HELO</name>
<proteinExistence type="predicted"/>
<dbReference type="Proteomes" id="UP000701801">
    <property type="component" value="Unassembled WGS sequence"/>
</dbReference>
<sequence length="78" mass="8463">MAWTSSGYHRPQEALSLQGLPVVGLDISRLSEAKCKTCLGTALERKVNSSGEGRAGCSDLLVEKSLTILLQNFQLEKQ</sequence>
<comment type="caution">
    <text evidence="1">The sequence shown here is derived from an EMBL/GenBank/DDBJ whole genome shotgun (WGS) entry which is preliminary data.</text>
</comment>
<evidence type="ECO:0000313" key="2">
    <source>
        <dbReference type="Proteomes" id="UP000701801"/>
    </source>
</evidence>
<dbReference type="AlphaFoldDB" id="A0A9N9Q650"/>
<reference evidence="1" key="1">
    <citation type="submission" date="2021-07" db="EMBL/GenBank/DDBJ databases">
        <authorList>
            <person name="Durling M."/>
        </authorList>
    </citation>
    <scope>NUCLEOTIDE SEQUENCE</scope>
</reference>
<dbReference type="EMBL" id="CAJVRM010000183">
    <property type="protein sequence ID" value="CAG8976574.1"/>
    <property type="molecule type" value="Genomic_DNA"/>
</dbReference>
<organism evidence="1 2">
    <name type="scientific">Hymenoscyphus albidus</name>
    <dbReference type="NCBI Taxonomy" id="595503"/>
    <lineage>
        <taxon>Eukaryota</taxon>
        <taxon>Fungi</taxon>
        <taxon>Dikarya</taxon>
        <taxon>Ascomycota</taxon>
        <taxon>Pezizomycotina</taxon>
        <taxon>Leotiomycetes</taxon>
        <taxon>Helotiales</taxon>
        <taxon>Helotiaceae</taxon>
        <taxon>Hymenoscyphus</taxon>
    </lineage>
</organism>
<keyword evidence="2" id="KW-1185">Reference proteome</keyword>
<evidence type="ECO:0000313" key="1">
    <source>
        <dbReference type="EMBL" id="CAG8976574.1"/>
    </source>
</evidence>
<protein>
    <submittedName>
        <fullName evidence="1">Uncharacterized protein</fullName>
    </submittedName>
</protein>
<gene>
    <name evidence="1" type="ORF">HYALB_00012571</name>
</gene>